<dbReference type="Proteomes" id="UP000316747">
    <property type="component" value="Unassembled WGS sequence"/>
</dbReference>
<dbReference type="PANTHER" id="PTHR46268">
    <property type="entry name" value="STRESS RESPONSE PROTEIN NHAX"/>
    <property type="match status" value="1"/>
</dbReference>
<comment type="caution">
    <text evidence="4">The sequence shown here is derived from an EMBL/GenBank/DDBJ whole genome shotgun (WGS) entry which is preliminary data.</text>
</comment>
<dbReference type="CDD" id="cd00293">
    <property type="entry name" value="USP-like"/>
    <property type="match status" value="1"/>
</dbReference>
<evidence type="ECO:0000313" key="4">
    <source>
        <dbReference type="EMBL" id="TQM58488.1"/>
    </source>
</evidence>
<dbReference type="PRINTS" id="PR01438">
    <property type="entry name" value="UNVRSLSTRESS"/>
</dbReference>
<evidence type="ECO:0000259" key="3">
    <source>
        <dbReference type="Pfam" id="PF00582"/>
    </source>
</evidence>
<comment type="similarity">
    <text evidence="1">Belongs to the universal stress protein A family.</text>
</comment>
<dbReference type="Gene3D" id="3.40.50.620">
    <property type="entry name" value="HUPs"/>
    <property type="match status" value="2"/>
</dbReference>
<dbReference type="RefSeq" id="WP_141845964.1">
    <property type="nucleotide sequence ID" value="NZ_VFPM01000003.1"/>
</dbReference>
<sequence>MNGQEADRTTVTTDHPTDAADTTSTDEFGGHHVRTAGVVIGYDGSPESRLALSWAAATARRRGSRLTLLHSVNLSFIPGFPAFDTSQVEPELQDAAKRLVDDGAMRAGDTLDASRIQTQYWLGSPAAQIVEASNDADLVVMGSRGRGRITGGLLGSTSYAVAAHAHCPVVVVRPNHELSPPADTEKSEVASINDGLPEVVRPDASHPVVVGFDDSEPAMRAVQAAADIAMEEGAELRIAHVVQVPSIDSWAYEETAHAGTVHAHSLREHADDALAAAVRLAKAKHPDLEVSTEVLYGNPGRAIADLGSTAGLVVVGSRGRGGFKGLLLGSVSHNVIHNAECPVMIVR</sequence>
<proteinExistence type="inferred from homology"/>
<dbReference type="OrthoDB" id="267918at2"/>
<dbReference type="PANTHER" id="PTHR46268:SF6">
    <property type="entry name" value="UNIVERSAL STRESS PROTEIN UP12"/>
    <property type="match status" value="1"/>
</dbReference>
<gene>
    <name evidence="4" type="ORF">FBY41_3856</name>
</gene>
<reference evidence="4 5" key="1">
    <citation type="submission" date="2019-06" db="EMBL/GenBank/DDBJ databases">
        <title>Genome sequencing of plant associated microbes to promote plant fitness in Sorghum bicolor and Oryza sativa.</title>
        <authorList>
            <person name="Coleman-Derr D."/>
        </authorList>
    </citation>
    <scope>NUCLEOTIDE SEQUENCE [LARGE SCALE GENOMIC DNA]</scope>
    <source>
        <strain evidence="4 5">KV-663</strain>
    </source>
</reference>
<feature type="domain" description="UspA" evidence="3">
    <location>
        <begin position="38"/>
        <end position="173"/>
    </location>
</feature>
<dbReference type="AlphaFoldDB" id="A0A543HJH4"/>
<dbReference type="EMBL" id="VFPM01000003">
    <property type="protein sequence ID" value="TQM58488.1"/>
    <property type="molecule type" value="Genomic_DNA"/>
</dbReference>
<evidence type="ECO:0000256" key="1">
    <source>
        <dbReference type="ARBA" id="ARBA00008791"/>
    </source>
</evidence>
<dbReference type="Pfam" id="PF00582">
    <property type="entry name" value="Usp"/>
    <property type="match status" value="2"/>
</dbReference>
<feature type="domain" description="UspA" evidence="3">
    <location>
        <begin position="207"/>
        <end position="347"/>
    </location>
</feature>
<dbReference type="InterPro" id="IPR006015">
    <property type="entry name" value="Universal_stress_UspA"/>
</dbReference>
<dbReference type="SUPFAM" id="SSF52402">
    <property type="entry name" value="Adenine nucleotide alpha hydrolases-like"/>
    <property type="match status" value="2"/>
</dbReference>
<accession>A0A543HJH4</accession>
<name>A0A543HJH4_9MICO</name>
<feature type="region of interest" description="Disordered" evidence="2">
    <location>
        <begin position="1"/>
        <end position="29"/>
    </location>
</feature>
<evidence type="ECO:0000313" key="5">
    <source>
        <dbReference type="Proteomes" id="UP000316747"/>
    </source>
</evidence>
<dbReference type="InterPro" id="IPR014729">
    <property type="entry name" value="Rossmann-like_a/b/a_fold"/>
</dbReference>
<protein>
    <submittedName>
        <fullName evidence="4">Nucleotide-binding universal stress UspA family protein</fullName>
    </submittedName>
</protein>
<evidence type="ECO:0000256" key="2">
    <source>
        <dbReference type="SAM" id="MobiDB-lite"/>
    </source>
</evidence>
<dbReference type="InterPro" id="IPR006016">
    <property type="entry name" value="UspA"/>
</dbReference>
<feature type="compositionally biased region" description="Low complexity" evidence="2">
    <location>
        <begin position="9"/>
        <end position="26"/>
    </location>
</feature>
<organism evidence="4 5">
    <name type="scientific">Humibacillus xanthopallidus</name>
    <dbReference type="NCBI Taxonomy" id="412689"/>
    <lineage>
        <taxon>Bacteria</taxon>
        <taxon>Bacillati</taxon>
        <taxon>Actinomycetota</taxon>
        <taxon>Actinomycetes</taxon>
        <taxon>Micrococcales</taxon>
        <taxon>Intrasporangiaceae</taxon>
        <taxon>Humibacillus</taxon>
    </lineage>
</organism>
<keyword evidence="5" id="KW-1185">Reference proteome</keyword>